<reference evidence="1 2" key="1">
    <citation type="submission" date="2013-04" db="EMBL/GenBank/DDBJ databases">
        <title>Complete genome sequence of Corynebacterium humireducens DSM 45392(T), isolated from a wastewater-fed microbial fuel cell.</title>
        <authorList>
            <person name="Ruckert C."/>
            <person name="Albersmeier A."/>
            <person name="Kalinowski J."/>
        </authorList>
    </citation>
    <scope>NUCLEOTIDE SEQUENCE [LARGE SCALE GENOMIC DNA]</scope>
    <source>
        <strain evidence="2">MFC-5</strain>
    </source>
</reference>
<dbReference type="Proteomes" id="UP000031524">
    <property type="component" value="Chromosome"/>
</dbReference>
<accession>A0A0B5D179</accession>
<sequence length="287" mass="28719">MSIRIRFVAGLCVTGLAVSSCTIGEVGETPVSTLVVTSTAQPTPATTEASASSDAQLQELVDAAVATFGGGAALAVADGAVITAGEAGGAPVAWSTIKVPIAVAALRQDPGLAPVAGEAIRSSDNAAAEQLWAALGEPTRAAATVESVLAEAGAPVRVSHEHTRPGFSSFGQTAWPLDAQARFAAQLPCLPGTGEVLADMGMIVQRYGLGQLEGARFKGGWGPEPDGRYTVRQFGLVPGAAAGTGDVAVSLWVMPASGTYEDAQAMSDLLAAGLPAVLGSVPAHSCD</sequence>
<protein>
    <submittedName>
        <fullName evidence="1">Uncharacterized protein</fullName>
    </submittedName>
</protein>
<dbReference type="HOGENOM" id="CLU_055774_2_0_11"/>
<dbReference type="Gene3D" id="3.40.710.10">
    <property type="entry name" value="DD-peptidase/beta-lactamase superfamily"/>
    <property type="match status" value="1"/>
</dbReference>
<organism evidence="1 2">
    <name type="scientific">Corynebacterium humireducens NBRC 106098 = DSM 45392</name>
    <dbReference type="NCBI Taxonomy" id="1223515"/>
    <lineage>
        <taxon>Bacteria</taxon>
        <taxon>Bacillati</taxon>
        <taxon>Actinomycetota</taxon>
        <taxon>Actinomycetes</taxon>
        <taxon>Mycobacteriales</taxon>
        <taxon>Corynebacteriaceae</taxon>
        <taxon>Corynebacterium</taxon>
    </lineage>
</organism>
<dbReference type="PROSITE" id="PS51257">
    <property type="entry name" value="PROKAR_LIPOPROTEIN"/>
    <property type="match status" value="1"/>
</dbReference>
<dbReference type="InterPro" id="IPR012338">
    <property type="entry name" value="Beta-lactam/transpept-like"/>
</dbReference>
<proteinExistence type="predicted"/>
<evidence type="ECO:0000313" key="1">
    <source>
        <dbReference type="EMBL" id="AJE32595.1"/>
    </source>
</evidence>
<gene>
    <name evidence="1" type="ORF">B842_03710</name>
</gene>
<dbReference type="KEGG" id="chm:B842_03710"/>
<dbReference type="AlphaFoldDB" id="A0A0B5D179"/>
<dbReference type="SUPFAM" id="SSF56601">
    <property type="entry name" value="beta-lactamase/transpeptidase-like"/>
    <property type="match status" value="1"/>
</dbReference>
<name>A0A0B5D179_9CORY</name>
<dbReference type="STRING" id="1223515.B842_03710"/>
<dbReference type="RefSeq" id="WP_040085276.1">
    <property type="nucleotide sequence ID" value="NZ_BCSU01000019.1"/>
</dbReference>
<dbReference type="EMBL" id="CP005286">
    <property type="protein sequence ID" value="AJE32595.1"/>
    <property type="molecule type" value="Genomic_DNA"/>
</dbReference>
<evidence type="ECO:0000313" key="2">
    <source>
        <dbReference type="Proteomes" id="UP000031524"/>
    </source>
</evidence>
<keyword evidence="2" id="KW-1185">Reference proteome</keyword>